<organism evidence="2 3">
    <name type="scientific">Liparis tanakae</name>
    <name type="common">Tanaka's snailfish</name>
    <dbReference type="NCBI Taxonomy" id="230148"/>
    <lineage>
        <taxon>Eukaryota</taxon>
        <taxon>Metazoa</taxon>
        <taxon>Chordata</taxon>
        <taxon>Craniata</taxon>
        <taxon>Vertebrata</taxon>
        <taxon>Euteleostomi</taxon>
        <taxon>Actinopterygii</taxon>
        <taxon>Neopterygii</taxon>
        <taxon>Teleostei</taxon>
        <taxon>Neoteleostei</taxon>
        <taxon>Acanthomorphata</taxon>
        <taxon>Eupercaria</taxon>
        <taxon>Perciformes</taxon>
        <taxon>Cottioidei</taxon>
        <taxon>Cottales</taxon>
        <taxon>Liparidae</taxon>
        <taxon>Liparis</taxon>
    </lineage>
</organism>
<comment type="caution">
    <text evidence="2">The sequence shown here is derived from an EMBL/GenBank/DDBJ whole genome shotgun (WGS) entry which is preliminary data.</text>
</comment>
<feature type="compositionally biased region" description="Polar residues" evidence="1">
    <location>
        <begin position="71"/>
        <end position="85"/>
    </location>
</feature>
<accession>A0A4Z2IYU1</accession>
<name>A0A4Z2IYU1_9TELE</name>
<dbReference type="Proteomes" id="UP000314294">
    <property type="component" value="Unassembled WGS sequence"/>
</dbReference>
<gene>
    <name evidence="2" type="ORF">EYF80_006492</name>
</gene>
<feature type="compositionally biased region" description="Low complexity" evidence="1">
    <location>
        <begin position="59"/>
        <end position="70"/>
    </location>
</feature>
<evidence type="ECO:0000313" key="2">
    <source>
        <dbReference type="EMBL" id="TNN83159.1"/>
    </source>
</evidence>
<evidence type="ECO:0000313" key="3">
    <source>
        <dbReference type="Proteomes" id="UP000314294"/>
    </source>
</evidence>
<reference evidence="2 3" key="1">
    <citation type="submission" date="2019-03" db="EMBL/GenBank/DDBJ databases">
        <title>First draft genome of Liparis tanakae, snailfish: a comprehensive survey of snailfish specific genes.</title>
        <authorList>
            <person name="Kim W."/>
            <person name="Song I."/>
            <person name="Jeong J.-H."/>
            <person name="Kim D."/>
            <person name="Kim S."/>
            <person name="Ryu S."/>
            <person name="Song J.Y."/>
            <person name="Lee S.K."/>
        </authorList>
    </citation>
    <scope>NUCLEOTIDE SEQUENCE [LARGE SCALE GENOMIC DNA]</scope>
    <source>
        <tissue evidence="2">Muscle</tissue>
    </source>
</reference>
<keyword evidence="3" id="KW-1185">Reference proteome</keyword>
<proteinExistence type="predicted"/>
<sequence>MGCDRQTDLEKFARFCTTLAMRVSVRDVCSSGYSCVRLKSDGDMMAGHRKRRKREPLMRRSAMSSRPRSAQRTLQEANTSFSSRGKTLRGRGGFKEIPRGRRFIWIPEGHAHSPMGVDDLAERQLAAHSEVGLVVREHGGRRSRGVHLAVLLRLVQGSYELPYGGLTMSNSTAVKAFPTLAFPVLCRMCTSAHATSSLLLTLSTGSSTAHSVR</sequence>
<evidence type="ECO:0000256" key="1">
    <source>
        <dbReference type="SAM" id="MobiDB-lite"/>
    </source>
</evidence>
<dbReference type="AlphaFoldDB" id="A0A4Z2IYU1"/>
<feature type="region of interest" description="Disordered" evidence="1">
    <location>
        <begin position="45"/>
        <end position="92"/>
    </location>
</feature>
<dbReference type="EMBL" id="SRLO01000034">
    <property type="protein sequence ID" value="TNN83159.1"/>
    <property type="molecule type" value="Genomic_DNA"/>
</dbReference>
<protein>
    <submittedName>
        <fullName evidence="2">Uncharacterized protein</fullName>
    </submittedName>
</protein>